<dbReference type="EMBL" id="FQZS01000003">
    <property type="protein sequence ID" value="SHI39875.1"/>
    <property type="molecule type" value="Genomic_DNA"/>
</dbReference>
<dbReference type="InterPro" id="IPR007549">
    <property type="entry name" value="DUF512"/>
</dbReference>
<dbReference type="RefSeq" id="WP_073023416.1">
    <property type="nucleotide sequence ID" value="NZ_FQZS01000003.1"/>
</dbReference>
<dbReference type="Pfam" id="PF04055">
    <property type="entry name" value="Radical_SAM"/>
    <property type="match status" value="1"/>
</dbReference>
<proteinExistence type="predicted"/>
<dbReference type="STRING" id="1122184.SAMN02745176_00110"/>
<keyword evidence="2" id="KW-0479">Metal-binding</keyword>
<keyword evidence="3" id="KW-0408">Iron</keyword>
<accession>A0A1M6ATR6</accession>
<dbReference type="CDD" id="cd01335">
    <property type="entry name" value="Radical_SAM"/>
    <property type="match status" value="1"/>
</dbReference>
<protein>
    <submittedName>
        <fullName evidence="6">Radical SAM superfamily enzyme, MoaA/NifB/PqqE/SkfB family</fullName>
    </submittedName>
</protein>
<evidence type="ECO:0000256" key="1">
    <source>
        <dbReference type="ARBA" id="ARBA00022691"/>
    </source>
</evidence>
<dbReference type="AlphaFoldDB" id="A0A1M6ATR6"/>
<dbReference type="InterPro" id="IPR058240">
    <property type="entry name" value="rSAM_sf"/>
</dbReference>
<keyword evidence="7" id="KW-1185">Reference proteome</keyword>
<dbReference type="SFLD" id="SFLDG01067">
    <property type="entry name" value="SPASM/twitch_domain_containing"/>
    <property type="match status" value="1"/>
</dbReference>
<dbReference type="Pfam" id="PF04459">
    <property type="entry name" value="DUF512"/>
    <property type="match status" value="1"/>
</dbReference>
<dbReference type="InterPro" id="IPR036034">
    <property type="entry name" value="PDZ_sf"/>
</dbReference>
<feature type="domain" description="Radical SAM core" evidence="5">
    <location>
        <begin position="11"/>
        <end position="249"/>
    </location>
</feature>
<dbReference type="InterPro" id="IPR007197">
    <property type="entry name" value="rSAM"/>
</dbReference>
<dbReference type="SMART" id="SM00729">
    <property type="entry name" value="Elp3"/>
    <property type="match status" value="1"/>
</dbReference>
<dbReference type="PANTHER" id="PTHR11228">
    <property type="entry name" value="RADICAL SAM DOMAIN PROTEIN"/>
    <property type="match status" value="1"/>
</dbReference>
<dbReference type="Gene3D" id="3.20.20.70">
    <property type="entry name" value="Aldolase class I"/>
    <property type="match status" value="1"/>
</dbReference>
<dbReference type="InterPro" id="IPR050377">
    <property type="entry name" value="Radical_SAM_PqqE_MftC-like"/>
</dbReference>
<organism evidence="6 7">
    <name type="scientific">Lutispora thermophila DSM 19022</name>
    <dbReference type="NCBI Taxonomy" id="1122184"/>
    <lineage>
        <taxon>Bacteria</taxon>
        <taxon>Bacillati</taxon>
        <taxon>Bacillota</taxon>
        <taxon>Clostridia</taxon>
        <taxon>Lutisporales</taxon>
        <taxon>Lutisporaceae</taxon>
        <taxon>Lutispora</taxon>
    </lineage>
</organism>
<evidence type="ECO:0000256" key="2">
    <source>
        <dbReference type="ARBA" id="ARBA00022723"/>
    </source>
</evidence>
<dbReference type="InterPro" id="IPR041489">
    <property type="entry name" value="PDZ_6"/>
</dbReference>
<evidence type="ECO:0000259" key="5">
    <source>
        <dbReference type="PROSITE" id="PS51918"/>
    </source>
</evidence>
<dbReference type="GO" id="GO:0003824">
    <property type="term" value="F:catalytic activity"/>
    <property type="evidence" value="ECO:0007669"/>
    <property type="project" value="InterPro"/>
</dbReference>
<evidence type="ECO:0000256" key="3">
    <source>
        <dbReference type="ARBA" id="ARBA00023004"/>
    </source>
</evidence>
<keyword evidence="1" id="KW-0949">S-adenosyl-L-methionine</keyword>
<dbReference type="Gene3D" id="2.30.42.10">
    <property type="match status" value="1"/>
</dbReference>
<evidence type="ECO:0000256" key="4">
    <source>
        <dbReference type="ARBA" id="ARBA00023014"/>
    </source>
</evidence>
<dbReference type="InterPro" id="IPR006638">
    <property type="entry name" value="Elp3/MiaA/NifB-like_rSAM"/>
</dbReference>
<dbReference type="PANTHER" id="PTHR11228:SF7">
    <property type="entry name" value="PQQA PEPTIDE CYCLASE"/>
    <property type="match status" value="1"/>
</dbReference>
<dbReference type="Pfam" id="PF17820">
    <property type="entry name" value="PDZ_6"/>
    <property type="match status" value="1"/>
</dbReference>
<dbReference type="GO" id="GO:0051536">
    <property type="term" value="F:iron-sulfur cluster binding"/>
    <property type="evidence" value="ECO:0007669"/>
    <property type="project" value="UniProtKB-KW"/>
</dbReference>
<sequence length="439" mass="49143">MQKAPIHMIYEAAMRYNILALTSRCATSCVFCSHHQNPPEVEAFFVSDLTMDEAKLAMDFLDGDKKIIIGESATRLCEGEPFIHENFIEILKLLREKYKTAPIQITTSGIYLDEEALKVLKSIGDIELNISLNSCSKKGREKLYKGRSLMEAVEAVKNIVSHGLSFNGSIVAMPHLVGEKDIEDTIRFLSQWGAETIRIFMPGYTRYSKIPNPPDDIYDRLKDIVDKMKYKIKTPLLFEPTILKNLTPEVEGIILGSPAHRAGFKGGEIIIKVGGKSVFSRADAYYSILSSENPAIEYAACGTIENMTLSKKSGERSGFIFSYDIDKDRVETIKGVIAKNSGKRIMVGVSKFGYNITKECLKNENVDIEVIENNYFGGNIGCSGLLVLEDVKRKLAEKEKNYDVVILPAIMFDSKGRDLTGKHYKYLEAECSINIHIIT</sequence>
<dbReference type="SFLD" id="SFLDS00029">
    <property type="entry name" value="Radical_SAM"/>
    <property type="match status" value="1"/>
</dbReference>
<evidence type="ECO:0000313" key="7">
    <source>
        <dbReference type="Proteomes" id="UP000184442"/>
    </source>
</evidence>
<reference evidence="6 7" key="1">
    <citation type="submission" date="2016-11" db="EMBL/GenBank/DDBJ databases">
        <authorList>
            <person name="Jaros S."/>
            <person name="Januszkiewicz K."/>
            <person name="Wedrychowicz H."/>
        </authorList>
    </citation>
    <scope>NUCLEOTIDE SEQUENCE [LARGE SCALE GENOMIC DNA]</scope>
    <source>
        <strain evidence="6 7">DSM 19022</strain>
    </source>
</reference>
<dbReference type="OrthoDB" id="9774724at2"/>
<evidence type="ECO:0000313" key="6">
    <source>
        <dbReference type="EMBL" id="SHI39875.1"/>
    </source>
</evidence>
<dbReference type="SUPFAM" id="SSF102114">
    <property type="entry name" value="Radical SAM enzymes"/>
    <property type="match status" value="1"/>
</dbReference>
<dbReference type="Proteomes" id="UP000184442">
    <property type="component" value="Unassembled WGS sequence"/>
</dbReference>
<dbReference type="SUPFAM" id="SSF50156">
    <property type="entry name" value="PDZ domain-like"/>
    <property type="match status" value="1"/>
</dbReference>
<keyword evidence="4" id="KW-0411">Iron-sulfur</keyword>
<name>A0A1M6ATR6_9FIRM</name>
<dbReference type="GO" id="GO:0046872">
    <property type="term" value="F:metal ion binding"/>
    <property type="evidence" value="ECO:0007669"/>
    <property type="project" value="UniProtKB-KW"/>
</dbReference>
<gene>
    <name evidence="6" type="ORF">SAMN02745176_00110</name>
</gene>
<dbReference type="PROSITE" id="PS51918">
    <property type="entry name" value="RADICAL_SAM"/>
    <property type="match status" value="1"/>
</dbReference>
<dbReference type="InterPro" id="IPR013785">
    <property type="entry name" value="Aldolase_TIM"/>
</dbReference>